<dbReference type="Pfam" id="PF08473">
    <property type="entry name" value="VGCC_alpha2"/>
    <property type="match status" value="1"/>
</dbReference>
<dbReference type="OrthoDB" id="10054666at2759"/>
<comment type="caution">
    <text evidence="2">The sequence shown here is derived from an EMBL/GenBank/DDBJ whole genome shotgun (WGS) entry which is preliminary data.</text>
</comment>
<dbReference type="AlphaFoldDB" id="A0A7J7J189"/>
<dbReference type="Proteomes" id="UP000593567">
    <property type="component" value="Unassembled WGS sequence"/>
</dbReference>
<name>A0A7J7J189_BUGNE</name>
<dbReference type="InterPro" id="IPR051173">
    <property type="entry name" value="Ca_channel_alpha-2/delta"/>
</dbReference>
<protein>
    <submittedName>
        <fullName evidence="2">CACNA2D3</fullName>
    </submittedName>
</protein>
<evidence type="ECO:0000259" key="1">
    <source>
        <dbReference type="Pfam" id="PF08473"/>
    </source>
</evidence>
<sequence>MVIADWDYCNNQRKTTPFFKFVDIINNVLKSSDPLCNKNLAASVAFDVNITRGVHAIWNDYNKEISCSPNNQTCRIRRLIANSQKNLDFNMAMVGTRAGVTRFQDFNGQAELDQSNDESCLSLQKLIDLFTPSIDTEYYKKAAVNRKNVWAFSSTIRPDFEDTLNTSYISVAASRGIYIQEHHRNSKKDILASVFTLHMKYDSLFRMLNATTSFCSASLDCSSIYCHNDSVDCYLLDENGFVVVADDPLLVGKFFGYIDYQVLLDMRKKGMFKEVPITDYQAVCIACDMSSENSSASSILNPFIYMVKLLMWHITQITLSLTQFSLVNLWHYIYYATGLVTSSVSDLTYAGLYPNATLLYQQVLSQKFLTLSPCQQSIKSFISLGSRNITNNHVSNCSECSYSKR</sequence>
<gene>
    <name evidence="2" type="ORF">EB796_021816</name>
</gene>
<dbReference type="PANTHER" id="PTHR10166">
    <property type="entry name" value="VOLTAGE-DEPENDENT CALCIUM CHANNEL SUBUNIT ALPHA-2/DELTA-RELATED"/>
    <property type="match status" value="1"/>
</dbReference>
<evidence type="ECO:0000313" key="3">
    <source>
        <dbReference type="Proteomes" id="UP000593567"/>
    </source>
</evidence>
<dbReference type="InterPro" id="IPR013680">
    <property type="entry name" value="VDCC_a2/dsu"/>
</dbReference>
<feature type="domain" description="Voltage-dependent calcium channel alpha-2/delta subunit conserved region" evidence="1">
    <location>
        <begin position="135"/>
        <end position="341"/>
    </location>
</feature>
<evidence type="ECO:0000313" key="2">
    <source>
        <dbReference type="EMBL" id="KAF6019845.1"/>
    </source>
</evidence>
<dbReference type="PANTHER" id="PTHR10166:SF37">
    <property type="entry name" value="STOLID, ISOFORM H"/>
    <property type="match status" value="1"/>
</dbReference>
<keyword evidence="3" id="KW-1185">Reference proteome</keyword>
<organism evidence="2 3">
    <name type="scientific">Bugula neritina</name>
    <name type="common">Brown bryozoan</name>
    <name type="synonym">Sertularia neritina</name>
    <dbReference type="NCBI Taxonomy" id="10212"/>
    <lineage>
        <taxon>Eukaryota</taxon>
        <taxon>Metazoa</taxon>
        <taxon>Spiralia</taxon>
        <taxon>Lophotrochozoa</taxon>
        <taxon>Bryozoa</taxon>
        <taxon>Gymnolaemata</taxon>
        <taxon>Cheilostomatida</taxon>
        <taxon>Flustrina</taxon>
        <taxon>Buguloidea</taxon>
        <taxon>Bugulidae</taxon>
        <taxon>Bugula</taxon>
    </lineage>
</organism>
<accession>A0A7J7J189</accession>
<proteinExistence type="predicted"/>
<reference evidence="2" key="1">
    <citation type="submission" date="2020-06" db="EMBL/GenBank/DDBJ databases">
        <title>Draft genome of Bugula neritina, a colonial animal packing powerful symbionts and potential medicines.</title>
        <authorList>
            <person name="Rayko M."/>
        </authorList>
    </citation>
    <scope>NUCLEOTIDE SEQUENCE [LARGE SCALE GENOMIC DNA]</scope>
    <source>
        <strain evidence="2">Kwan_BN1</strain>
    </source>
</reference>
<dbReference type="EMBL" id="VXIV02003208">
    <property type="protein sequence ID" value="KAF6019845.1"/>
    <property type="molecule type" value="Genomic_DNA"/>
</dbReference>